<name>A0A2P2JK49_RHIMU</name>
<feature type="region of interest" description="Disordered" evidence="1">
    <location>
        <begin position="1"/>
        <end position="34"/>
    </location>
</feature>
<dbReference type="InterPro" id="IPR019410">
    <property type="entry name" value="Methyltransf_16"/>
</dbReference>
<keyword evidence="2" id="KW-0808">Transferase</keyword>
<dbReference type="SUPFAM" id="SSF53335">
    <property type="entry name" value="S-adenosyl-L-methionine-dependent methyltransferases"/>
    <property type="match status" value="1"/>
</dbReference>
<evidence type="ECO:0000256" key="1">
    <source>
        <dbReference type="SAM" id="MobiDB-lite"/>
    </source>
</evidence>
<dbReference type="PANTHER" id="PTHR14614">
    <property type="entry name" value="HEPATOCELLULAR CARCINOMA-ASSOCIATED ANTIGEN"/>
    <property type="match status" value="1"/>
</dbReference>
<dbReference type="EMBL" id="GGEC01013384">
    <property type="protein sequence ID" value="MBW93867.1"/>
    <property type="molecule type" value="Transcribed_RNA"/>
</dbReference>
<reference evidence="2" key="1">
    <citation type="submission" date="2018-02" db="EMBL/GenBank/DDBJ databases">
        <title>Rhizophora mucronata_Transcriptome.</title>
        <authorList>
            <person name="Meera S.P."/>
            <person name="Sreeshan A."/>
            <person name="Augustine A."/>
        </authorList>
    </citation>
    <scope>NUCLEOTIDE SEQUENCE</scope>
    <source>
        <tissue evidence="2">Leaf</tissue>
    </source>
</reference>
<sequence length="260" mass="29431">MDIALFSPSSLFDDHGDGGASTDEETKEEPQQSYVERRHSFPAMDVLVREFSFHQFNANLLWPGTFSFAEWLLQHRSLVQGRRCIELGSGTGALAIFLRKSFQLDITTSDYDDQEIEGNIAHNCRVNGIMPVLPHIRHSWGDIFPTANPDWDLVIASDILLYVKQYTNLIHTLSFLLQNYKPNYEKACPFTENEHTGGTCMGLPRPAFLMSWRRRIGKEDESLFFTGCEIAGLEVGHLGSRVYCIKPRGQPSNKSNEVDG</sequence>
<dbReference type="AlphaFoldDB" id="A0A2P2JK49"/>
<dbReference type="InterPro" id="IPR029063">
    <property type="entry name" value="SAM-dependent_MTases_sf"/>
</dbReference>
<protein>
    <submittedName>
        <fullName evidence="2">Protein N-methyltransferase NNT1 isoform X4</fullName>
    </submittedName>
</protein>
<dbReference type="Gene3D" id="3.40.50.150">
    <property type="entry name" value="Vaccinia Virus protein VP39"/>
    <property type="match status" value="1"/>
</dbReference>
<keyword evidence="2" id="KW-0489">Methyltransferase</keyword>
<proteinExistence type="predicted"/>
<dbReference type="GO" id="GO:0008168">
    <property type="term" value="F:methyltransferase activity"/>
    <property type="evidence" value="ECO:0007669"/>
    <property type="project" value="UniProtKB-KW"/>
</dbReference>
<evidence type="ECO:0000313" key="2">
    <source>
        <dbReference type="EMBL" id="MBW93867.1"/>
    </source>
</evidence>
<dbReference type="GO" id="GO:0032259">
    <property type="term" value="P:methylation"/>
    <property type="evidence" value="ECO:0007669"/>
    <property type="project" value="UniProtKB-KW"/>
</dbReference>
<organism evidence="2">
    <name type="scientific">Rhizophora mucronata</name>
    <name type="common">Asiatic mangrove</name>
    <dbReference type="NCBI Taxonomy" id="61149"/>
    <lineage>
        <taxon>Eukaryota</taxon>
        <taxon>Viridiplantae</taxon>
        <taxon>Streptophyta</taxon>
        <taxon>Embryophyta</taxon>
        <taxon>Tracheophyta</taxon>
        <taxon>Spermatophyta</taxon>
        <taxon>Magnoliopsida</taxon>
        <taxon>eudicotyledons</taxon>
        <taxon>Gunneridae</taxon>
        <taxon>Pentapetalae</taxon>
        <taxon>rosids</taxon>
        <taxon>fabids</taxon>
        <taxon>Malpighiales</taxon>
        <taxon>Rhizophoraceae</taxon>
        <taxon>Rhizophora</taxon>
    </lineage>
</organism>
<dbReference type="PANTHER" id="PTHR14614:SF97">
    <property type="entry name" value="S-ADENOSYL-L-METHIONINE-DEPENDENT METHYLTRANSFERASES SUPERFAMILY PROTEIN"/>
    <property type="match status" value="1"/>
</dbReference>
<accession>A0A2P2JK49</accession>
<dbReference type="Pfam" id="PF10294">
    <property type="entry name" value="Methyltransf_16"/>
    <property type="match status" value="1"/>
</dbReference>